<comment type="caution">
    <text evidence="1">The sequence shown here is derived from an EMBL/GenBank/DDBJ whole genome shotgun (WGS) entry which is preliminary data.</text>
</comment>
<protein>
    <recommendedName>
        <fullName evidence="3">Transposase</fullName>
    </recommendedName>
</protein>
<dbReference type="EMBL" id="BAABHK010000002">
    <property type="protein sequence ID" value="GAA4623652.1"/>
    <property type="molecule type" value="Genomic_DNA"/>
</dbReference>
<dbReference type="RefSeq" id="WP_345430446.1">
    <property type="nucleotide sequence ID" value="NZ_BAABHK010000002.1"/>
</dbReference>
<gene>
    <name evidence="1" type="ORF">GCM10023196_020680</name>
</gene>
<sequence length="222" mass="24340">MLAVVFEVQRKRDPEKRWSWPVYIAGLRARKRCPVILLVMCVSATVADWCAQPIDLGHPGLTLTPLVLKPDAVPVVTDRQEAIRSPELATLSAVAHGTGPYRREVFNALLSGAAAIDDERAKLYIDIVCAILPQIAKQELEEMMLSGTYEYKSDFARRYVAQGKAEGKAEGEATAILKVLAARGIPVSDEARGRIMGCTDLTVLEAWVERAATVDSIDAMFD</sequence>
<evidence type="ECO:0000313" key="2">
    <source>
        <dbReference type="Proteomes" id="UP001501442"/>
    </source>
</evidence>
<dbReference type="PANTHER" id="PTHR34613:SF1">
    <property type="entry name" value="SLL6017 PROTEIN"/>
    <property type="match status" value="1"/>
</dbReference>
<accession>A0ABP8U6D2</accession>
<dbReference type="Proteomes" id="UP001501442">
    <property type="component" value="Unassembled WGS sequence"/>
</dbReference>
<reference evidence="2" key="1">
    <citation type="journal article" date="2019" name="Int. J. Syst. Evol. Microbiol.">
        <title>The Global Catalogue of Microorganisms (GCM) 10K type strain sequencing project: providing services to taxonomists for standard genome sequencing and annotation.</title>
        <authorList>
            <consortium name="The Broad Institute Genomics Platform"/>
            <consortium name="The Broad Institute Genome Sequencing Center for Infectious Disease"/>
            <person name="Wu L."/>
            <person name="Ma J."/>
        </authorList>
    </citation>
    <scope>NUCLEOTIDE SEQUENCE [LARGE SCALE GENOMIC DNA]</scope>
    <source>
        <strain evidence="2">JCM 17939</strain>
    </source>
</reference>
<evidence type="ECO:0000313" key="1">
    <source>
        <dbReference type="EMBL" id="GAA4623652.1"/>
    </source>
</evidence>
<keyword evidence="2" id="KW-1185">Reference proteome</keyword>
<evidence type="ECO:0008006" key="3">
    <source>
        <dbReference type="Google" id="ProtNLM"/>
    </source>
</evidence>
<organism evidence="1 2">
    <name type="scientific">Actinoallomurus vinaceus</name>
    <dbReference type="NCBI Taxonomy" id="1080074"/>
    <lineage>
        <taxon>Bacteria</taxon>
        <taxon>Bacillati</taxon>
        <taxon>Actinomycetota</taxon>
        <taxon>Actinomycetes</taxon>
        <taxon>Streptosporangiales</taxon>
        <taxon>Thermomonosporaceae</taxon>
        <taxon>Actinoallomurus</taxon>
    </lineage>
</organism>
<name>A0ABP8U6D2_9ACTN</name>
<proteinExistence type="predicted"/>
<dbReference type="PANTHER" id="PTHR34613">
    <property type="entry name" value="SLL0800 PROTEIN"/>
    <property type="match status" value="1"/>
</dbReference>